<protein>
    <submittedName>
        <fullName evidence="1">Uncharacterized protein</fullName>
    </submittedName>
</protein>
<evidence type="ECO:0000313" key="2">
    <source>
        <dbReference type="Proteomes" id="UP001381693"/>
    </source>
</evidence>
<comment type="caution">
    <text evidence="1">The sequence shown here is derived from an EMBL/GenBank/DDBJ whole genome shotgun (WGS) entry which is preliminary data.</text>
</comment>
<accession>A0AAN9AFS5</accession>
<dbReference type="AlphaFoldDB" id="A0AAN9AFS5"/>
<dbReference type="EMBL" id="JAXCGZ010002053">
    <property type="protein sequence ID" value="KAK7084547.1"/>
    <property type="molecule type" value="Genomic_DNA"/>
</dbReference>
<keyword evidence="2" id="KW-1185">Reference proteome</keyword>
<gene>
    <name evidence="1" type="ORF">SK128_015647</name>
</gene>
<dbReference type="Proteomes" id="UP001381693">
    <property type="component" value="Unassembled WGS sequence"/>
</dbReference>
<feature type="non-terminal residue" evidence="1">
    <location>
        <position position="54"/>
    </location>
</feature>
<proteinExistence type="predicted"/>
<reference evidence="1 2" key="1">
    <citation type="submission" date="2023-11" db="EMBL/GenBank/DDBJ databases">
        <title>Halocaridina rubra genome assembly.</title>
        <authorList>
            <person name="Smith C."/>
        </authorList>
    </citation>
    <scope>NUCLEOTIDE SEQUENCE [LARGE SCALE GENOMIC DNA]</scope>
    <source>
        <strain evidence="1">EP-1</strain>
        <tissue evidence="1">Whole</tissue>
    </source>
</reference>
<feature type="non-terminal residue" evidence="1">
    <location>
        <position position="1"/>
    </location>
</feature>
<name>A0AAN9AFS5_HALRR</name>
<evidence type="ECO:0000313" key="1">
    <source>
        <dbReference type="EMBL" id="KAK7084547.1"/>
    </source>
</evidence>
<organism evidence="1 2">
    <name type="scientific">Halocaridina rubra</name>
    <name type="common">Hawaiian red shrimp</name>
    <dbReference type="NCBI Taxonomy" id="373956"/>
    <lineage>
        <taxon>Eukaryota</taxon>
        <taxon>Metazoa</taxon>
        <taxon>Ecdysozoa</taxon>
        <taxon>Arthropoda</taxon>
        <taxon>Crustacea</taxon>
        <taxon>Multicrustacea</taxon>
        <taxon>Malacostraca</taxon>
        <taxon>Eumalacostraca</taxon>
        <taxon>Eucarida</taxon>
        <taxon>Decapoda</taxon>
        <taxon>Pleocyemata</taxon>
        <taxon>Caridea</taxon>
        <taxon>Atyoidea</taxon>
        <taxon>Atyidae</taxon>
        <taxon>Halocaridina</taxon>
    </lineage>
</organism>
<sequence length="54" mass="5989">LIRLTEFGIVQHLLKSTNANSTHCLKPTGFNNQPDMPLPLVTENFLGVYALYSA</sequence>